<dbReference type="GO" id="GO:0019632">
    <property type="term" value="P:shikimate metabolic process"/>
    <property type="evidence" value="ECO:0007669"/>
    <property type="project" value="InterPro"/>
</dbReference>
<dbReference type="InterPro" id="IPR046346">
    <property type="entry name" value="Aminoacid_DH-like_N_sf"/>
</dbReference>
<keyword evidence="5 8" id="KW-0560">Oxidoreductase</keyword>
<evidence type="ECO:0000256" key="1">
    <source>
        <dbReference type="ARBA" id="ARBA00004871"/>
    </source>
</evidence>
<dbReference type="InterPro" id="IPR011342">
    <property type="entry name" value="Shikimate_DH"/>
</dbReference>
<dbReference type="HAMAP" id="MF_00222">
    <property type="entry name" value="Shikimate_DH_AroE"/>
    <property type="match status" value="1"/>
</dbReference>
<keyword evidence="6 8" id="KW-0057">Aromatic amino acid biosynthesis</keyword>
<evidence type="ECO:0000256" key="5">
    <source>
        <dbReference type="ARBA" id="ARBA00023002"/>
    </source>
</evidence>
<feature type="binding site" evidence="8">
    <location>
        <position position="88"/>
    </location>
    <ligand>
        <name>NADP(+)</name>
        <dbReference type="ChEBI" id="CHEBI:58349"/>
    </ligand>
</feature>
<dbReference type="GO" id="GO:0008652">
    <property type="term" value="P:amino acid biosynthetic process"/>
    <property type="evidence" value="ECO:0007669"/>
    <property type="project" value="UniProtKB-KW"/>
</dbReference>
<name>A0A081CXV0_9HYPH</name>
<comment type="catalytic activity">
    <reaction evidence="7 8">
        <text>shikimate + NADP(+) = 3-dehydroshikimate + NADPH + H(+)</text>
        <dbReference type="Rhea" id="RHEA:17737"/>
        <dbReference type="ChEBI" id="CHEBI:15378"/>
        <dbReference type="ChEBI" id="CHEBI:16630"/>
        <dbReference type="ChEBI" id="CHEBI:36208"/>
        <dbReference type="ChEBI" id="CHEBI:57783"/>
        <dbReference type="ChEBI" id="CHEBI:58349"/>
        <dbReference type="EC" id="1.1.1.25"/>
    </reaction>
</comment>
<dbReference type="EC" id="1.1.1.25" evidence="2 8"/>
<feature type="domain" description="Quinate/shikimate 5-dehydrogenase/glutamyl-tRNA reductase" evidence="9">
    <location>
        <begin position="130"/>
        <end position="200"/>
    </location>
</feature>
<evidence type="ECO:0000256" key="3">
    <source>
        <dbReference type="ARBA" id="ARBA00022605"/>
    </source>
</evidence>
<dbReference type="EMBL" id="BBJU01000017">
    <property type="protein sequence ID" value="GAK71496.1"/>
    <property type="molecule type" value="Genomic_DNA"/>
</dbReference>
<evidence type="ECO:0000256" key="2">
    <source>
        <dbReference type="ARBA" id="ARBA00012962"/>
    </source>
</evidence>
<dbReference type="eggNOG" id="COG0169">
    <property type="taxonomic scope" value="Bacteria"/>
</dbReference>
<dbReference type="SUPFAM" id="SSF51735">
    <property type="entry name" value="NAD(P)-binding Rossmann-fold domains"/>
    <property type="match status" value="1"/>
</dbReference>
<evidence type="ECO:0000259" key="10">
    <source>
        <dbReference type="Pfam" id="PF08501"/>
    </source>
</evidence>
<accession>A0A081CXV0</accession>
<keyword evidence="4 8" id="KW-0521">NADP</keyword>
<feature type="binding site" evidence="8">
    <location>
        <begin position="161"/>
        <end position="166"/>
    </location>
    <ligand>
        <name>NADP(+)</name>
        <dbReference type="ChEBI" id="CHEBI:58349"/>
    </ligand>
</feature>
<evidence type="ECO:0000313" key="12">
    <source>
        <dbReference type="EMBL" id="GAK71496.1"/>
    </source>
</evidence>
<organism evidence="12 13">
    <name type="scientific">Agrobacterium rubi TR3 = NBRC 13261</name>
    <dbReference type="NCBI Taxonomy" id="1368415"/>
    <lineage>
        <taxon>Bacteria</taxon>
        <taxon>Pseudomonadati</taxon>
        <taxon>Pseudomonadota</taxon>
        <taxon>Alphaproteobacteria</taxon>
        <taxon>Hyphomicrobiales</taxon>
        <taxon>Rhizobiaceae</taxon>
        <taxon>Rhizobium/Agrobacterium group</taxon>
        <taxon>Agrobacterium</taxon>
    </lineage>
</organism>
<dbReference type="Pfam" id="PF01488">
    <property type="entry name" value="Shikimate_DH"/>
    <property type="match status" value="1"/>
</dbReference>
<evidence type="ECO:0000259" key="11">
    <source>
        <dbReference type="Pfam" id="PF18317"/>
    </source>
</evidence>
<evidence type="ECO:0000256" key="4">
    <source>
        <dbReference type="ARBA" id="ARBA00022857"/>
    </source>
</evidence>
<comment type="caution">
    <text evidence="12">The sequence shown here is derived from an EMBL/GenBank/DDBJ whole genome shotgun (WGS) entry which is preliminary data.</text>
</comment>
<dbReference type="InterPro" id="IPR006151">
    <property type="entry name" value="Shikm_DH/Glu-tRNA_Rdtase"/>
</dbReference>
<feature type="domain" description="SDH C-terminal" evidence="11">
    <location>
        <begin position="249"/>
        <end position="271"/>
    </location>
</feature>
<feature type="active site" description="Proton acceptor" evidence="8">
    <location>
        <position position="76"/>
    </location>
</feature>
<dbReference type="Pfam" id="PF08501">
    <property type="entry name" value="Shikimate_dh_N"/>
    <property type="match status" value="1"/>
</dbReference>
<dbReference type="GO" id="GO:0050661">
    <property type="term" value="F:NADP binding"/>
    <property type="evidence" value="ECO:0007669"/>
    <property type="project" value="InterPro"/>
</dbReference>
<reference evidence="12 13" key="1">
    <citation type="submission" date="2014-08" db="EMBL/GenBank/DDBJ databases">
        <title>Whole genome shotgun sequence of Rhizobium rubi NBRC 13261.</title>
        <authorList>
            <person name="Katano-Makiyama Y."/>
            <person name="Hosoyama A."/>
            <person name="Hashimoto M."/>
            <person name="Hosoyama Y."/>
            <person name="Noguchi M."/>
            <person name="Tsuchikane K."/>
            <person name="Uohara A."/>
            <person name="Ohji S."/>
            <person name="Ichikawa N."/>
            <person name="Kimura A."/>
            <person name="Yamazoe A."/>
            <person name="Fujita N."/>
        </authorList>
    </citation>
    <scope>NUCLEOTIDE SEQUENCE [LARGE SCALE GENOMIC DNA]</scope>
    <source>
        <strain evidence="12 13">NBRC 13261</strain>
    </source>
</reference>
<dbReference type="RefSeq" id="WP_045231041.1">
    <property type="nucleotide sequence ID" value="NZ_BBJU01000017.1"/>
</dbReference>
<feature type="domain" description="Shikimate dehydrogenase substrate binding N-terminal" evidence="10">
    <location>
        <begin position="14"/>
        <end position="99"/>
    </location>
</feature>
<dbReference type="InterPro" id="IPR013708">
    <property type="entry name" value="Shikimate_DH-bd_N"/>
</dbReference>
<dbReference type="NCBIfam" id="NF001312">
    <property type="entry name" value="PRK00258.1-4"/>
    <property type="match status" value="1"/>
</dbReference>
<dbReference type="NCBIfam" id="TIGR00507">
    <property type="entry name" value="aroE"/>
    <property type="match status" value="1"/>
</dbReference>
<dbReference type="Gene3D" id="3.40.50.10860">
    <property type="entry name" value="Leucine Dehydrogenase, chain A, domain 1"/>
    <property type="match status" value="1"/>
</dbReference>
<feature type="binding site" evidence="8">
    <location>
        <position position="256"/>
    </location>
    <ligand>
        <name>shikimate</name>
        <dbReference type="ChEBI" id="CHEBI:36208"/>
    </ligand>
</feature>
<feature type="binding site" evidence="8">
    <location>
        <position position="72"/>
    </location>
    <ligand>
        <name>shikimate</name>
        <dbReference type="ChEBI" id="CHEBI:36208"/>
    </ligand>
</feature>
<dbReference type="GO" id="GO:0004764">
    <property type="term" value="F:shikimate 3-dehydrogenase (NADP+) activity"/>
    <property type="evidence" value="ECO:0007669"/>
    <property type="project" value="UniProtKB-UniRule"/>
</dbReference>
<feature type="binding site" evidence="8">
    <location>
        <begin position="22"/>
        <end position="24"/>
    </location>
    <ligand>
        <name>shikimate</name>
        <dbReference type="ChEBI" id="CHEBI:36208"/>
    </ligand>
</feature>
<keyword evidence="3 8" id="KW-0028">Amino-acid biosynthesis</keyword>
<feature type="binding site" evidence="8">
    <location>
        <position position="249"/>
    </location>
    <ligand>
        <name>NADP(+)</name>
        <dbReference type="ChEBI" id="CHEBI:58349"/>
    </ligand>
</feature>
<feature type="binding site" evidence="8">
    <location>
        <position position="226"/>
    </location>
    <ligand>
        <name>NADP(+)</name>
        <dbReference type="ChEBI" id="CHEBI:58349"/>
    </ligand>
</feature>
<evidence type="ECO:0000256" key="6">
    <source>
        <dbReference type="ARBA" id="ARBA00023141"/>
    </source>
</evidence>
<dbReference type="Gene3D" id="3.40.50.720">
    <property type="entry name" value="NAD(P)-binding Rossmann-like Domain"/>
    <property type="match status" value="1"/>
</dbReference>
<dbReference type="GO" id="GO:0009423">
    <property type="term" value="P:chorismate biosynthetic process"/>
    <property type="evidence" value="ECO:0007669"/>
    <property type="project" value="UniProtKB-UniRule"/>
</dbReference>
<dbReference type="GO" id="GO:0009073">
    <property type="term" value="P:aromatic amino acid family biosynthetic process"/>
    <property type="evidence" value="ECO:0007669"/>
    <property type="project" value="UniProtKB-KW"/>
</dbReference>
<dbReference type="Pfam" id="PF18317">
    <property type="entry name" value="SDH_C"/>
    <property type="match status" value="1"/>
</dbReference>
<dbReference type="AlphaFoldDB" id="A0A081CXV0"/>
<evidence type="ECO:0000259" key="9">
    <source>
        <dbReference type="Pfam" id="PF01488"/>
    </source>
</evidence>
<dbReference type="PANTHER" id="PTHR21089">
    <property type="entry name" value="SHIKIMATE DEHYDROGENASE"/>
    <property type="match status" value="1"/>
</dbReference>
<dbReference type="UniPathway" id="UPA00053">
    <property type="reaction ID" value="UER00087"/>
</dbReference>
<evidence type="ECO:0000313" key="13">
    <source>
        <dbReference type="Proteomes" id="UP000028701"/>
    </source>
</evidence>
<dbReference type="OrthoDB" id="9792692at2"/>
<comment type="similarity">
    <text evidence="8">Belongs to the shikimate dehydrogenase family.</text>
</comment>
<evidence type="ECO:0000256" key="7">
    <source>
        <dbReference type="ARBA" id="ARBA00049442"/>
    </source>
</evidence>
<comment type="subunit">
    <text evidence="8">Homodimer.</text>
</comment>
<feature type="binding site" evidence="8">
    <location>
        <position position="228"/>
    </location>
    <ligand>
        <name>shikimate</name>
        <dbReference type="ChEBI" id="CHEBI:36208"/>
    </ligand>
</feature>
<protein>
    <recommendedName>
        <fullName evidence="2 8">Shikimate dehydrogenase (NADP(+))</fullName>
        <shortName evidence="8">SDH</shortName>
        <ecNumber evidence="2 8">1.1.1.25</ecNumber>
    </recommendedName>
</protein>
<dbReference type="SUPFAM" id="SSF53223">
    <property type="entry name" value="Aminoacid dehydrogenase-like, N-terminal domain"/>
    <property type="match status" value="1"/>
</dbReference>
<dbReference type="InterPro" id="IPR022893">
    <property type="entry name" value="Shikimate_DH_fam"/>
</dbReference>
<dbReference type="PANTHER" id="PTHR21089:SF1">
    <property type="entry name" value="BIFUNCTIONAL 3-DEHYDROQUINATE DEHYDRATASE_SHIKIMATE DEHYDROGENASE, CHLOROPLASTIC"/>
    <property type="match status" value="1"/>
</dbReference>
<comment type="pathway">
    <text evidence="1 8">Metabolic intermediate biosynthesis; chorismate biosynthesis; chorismate from D-erythrose 4-phosphate and phosphoenolpyruvate: step 4/7.</text>
</comment>
<dbReference type="GO" id="GO:0005829">
    <property type="term" value="C:cytosol"/>
    <property type="evidence" value="ECO:0007669"/>
    <property type="project" value="TreeGrafter"/>
</dbReference>
<feature type="binding site" evidence="8">
    <location>
        <position position="97"/>
    </location>
    <ligand>
        <name>shikimate</name>
        <dbReference type="ChEBI" id="CHEBI:36208"/>
    </ligand>
</feature>
<dbReference type="CDD" id="cd01065">
    <property type="entry name" value="NAD_bind_Shikimate_DH"/>
    <property type="match status" value="1"/>
</dbReference>
<feature type="binding site" evidence="8">
    <location>
        <begin position="137"/>
        <end position="141"/>
    </location>
    <ligand>
        <name>NADP(+)</name>
        <dbReference type="ChEBI" id="CHEBI:58349"/>
    </ligand>
</feature>
<dbReference type="InterPro" id="IPR036291">
    <property type="entry name" value="NAD(P)-bd_dom_sf"/>
</dbReference>
<feature type="binding site" evidence="8">
    <location>
        <position position="112"/>
    </location>
    <ligand>
        <name>shikimate</name>
        <dbReference type="ChEBI" id="CHEBI:36208"/>
    </ligand>
</feature>
<evidence type="ECO:0000256" key="8">
    <source>
        <dbReference type="HAMAP-Rule" id="MF_00222"/>
    </source>
</evidence>
<sequence>MVDSRETLTIKAFVTGYPIKHSRSPLIHGHWLKTFDVTGSYEAIAVAPDKFEGFITTLKSGEMGGFVGGNVTIPHKESAYRLADKPDEVVEELGAANTLWLEDGQLCATNTDGYGFLSNLDARHPGWDKADRAVVLGAGGASRSVVQALRNRGIGEINVVNRTIGRAKELRSRFGGCVFAHPMEALPEVLGGAGLFVNTTSLGMDGRDAPHIDFSTLRSEAVVTDVVYVPLKTPILQSAEEQGFAIVDGLGMLLHQATPGFEKWFGKTPEVNEPLRALIIADMDKHG</sequence>
<gene>
    <name evidence="8 12" type="primary">aroE</name>
    <name evidence="12" type="ORF">RRU01S_17_00960</name>
</gene>
<comment type="function">
    <text evidence="8">Involved in the biosynthesis of the chorismate, which leads to the biosynthesis of aromatic amino acids. Catalyzes the reversible NADPH linked reduction of 3-dehydroshikimate (DHSA) to yield shikimate (SA).</text>
</comment>
<dbReference type="InterPro" id="IPR041121">
    <property type="entry name" value="SDH_C"/>
</dbReference>
<dbReference type="Proteomes" id="UP000028701">
    <property type="component" value="Unassembled WGS sequence"/>
</dbReference>
<proteinExistence type="inferred from homology"/>